<dbReference type="SMART" id="SM00642">
    <property type="entry name" value="Aamy"/>
    <property type="match status" value="1"/>
</dbReference>
<dbReference type="RefSeq" id="WP_090741688.1">
    <property type="nucleotide sequence ID" value="NZ_FOBW01000002.1"/>
</dbReference>
<dbReference type="InterPro" id="IPR011840">
    <property type="entry name" value="PulA_typeI"/>
</dbReference>
<feature type="domain" description="Glycosyl hydrolase family 13 catalytic" evidence="2">
    <location>
        <begin position="251"/>
        <end position="613"/>
    </location>
</feature>
<dbReference type="Gene3D" id="2.60.40.2320">
    <property type="match status" value="1"/>
</dbReference>
<dbReference type="GO" id="GO:0005975">
    <property type="term" value="P:carbohydrate metabolic process"/>
    <property type="evidence" value="ECO:0007669"/>
    <property type="project" value="InterPro"/>
</dbReference>
<dbReference type="Gene3D" id="3.20.20.80">
    <property type="entry name" value="Glycosidases"/>
    <property type="match status" value="1"/>
</dbReference>
<evidence type="ECO:0000259" key="2">
    <source>
        <dbReference type="SMART" id="SM00642"/>
    </source>
</evidence>
<dbReference type="InterPro" id="IPR013780">
    <property type="entry name" value="Glyco_hydro_b"/>
</dbReference>
<proteinExistence type="inferred from homology"/>
<dbReference type="SUPFAM" id="SSF81296">
    <property type="entry name" value="E set domains"/>
    <property type="match status" value="1"/>
</dbReference>
<dbReference type="STRING" id="930146.SAMN05192533_102451"/>
<dbReference type="EMBL" id="FOBW01000002">
    <property type="protein sequence ID" value="SEM39383.1"/>
    <property type="molecule type" value="Genomic_DNA"/>
</dbReference>
<dbReference type="Pfam" id="PF17999">
    <property type="entry name" value="PulA_N1"/>
    <property type="match status" value="1"/>
</dbReference>
<dbReference type="GO" id="GO:0004553">
    <property type="term" value="F:hydrolase activity, hydrolyzing O-glycosyl compounds"/>
    <property type="evidence" value="ECO:0007669"/>
    <property type="project" value="InterPro"/>
</dbReference>
<dbReference type="InterPro" id="IPR017853">
    <property type="entry name" value="GH"/>
</dbReference>
<accession>A0A1H7Y087</accession>
<organism evidence="3 4">
    <name type="scientific">Mesobacillus persicus</name>
    <dbReference type="NCBI Taxonomy" id="930146"/>
    <lineage>
        <taxon>Bacteria</taxon>
        <taxon>Bacillati</taxon>
        <taxon>Bacillota</taxon>
        <taxon>Bacilli</taxon>
        <taxon>Bacillales</taxon>
        <taxon>Bacillaceae</taxon>
        <taxon>Mesobacillus</taxon>
    </lineage>
</organism>
<dbReference type="SMR" id="A0A1H7Y087"/>
<reference evidence="4" key="1">
    <citation type="submission" date="2016-10" db="EMBL/GenBank/DDBJ databases">
        <authorList>
            <person name="Varghese N."/>
            <person name="Submissions S."/>
        </authorList>
    </citation>
    <scope>NUCLEOTIDE SEQUENCE [LARGE SCALE GENOMIC DNA]</scope>
    <source>
        <strain evidence="4">B48,IBRC-M 10115,DSM 25386,CECT 8001</strain>
    </source>
</reference>
<dbReference type="CDD" id="cd11341">
    <property type="entry name" value="AmyAc_Pullulanase_LD-like"/>
    <property type="match status" value="1"/>
</dbReference>
<evidence type="ECO:0000256" key="1">
    <source>
        <dbReference type="ARBA" id="ARBA00008061"/>
    </source>
</evidence>
<gene>
    <name evidence="3" type="ORF">SAMN05192533_102451</name>
</gene>
<dbReference type="InterPro" id="IPR040697">
    <property type="entry name" value="PulA_N1"/>
</dbReference>
<name>A0A1H7Y087_9BACI</name>
<keyword evidence="4" id="KW-1185">Reference proteome</keyword>
<dbReference type="InterPro" id="IPR006047">
    <property type="entry name" value="GH13_cat_dom"/>
</dbReference>
<dbReference type="NCBIfam" id="TIGR02104">
    <property type="entry name" value="pulA_typeI"/>
    <property type="match status" value="1"/>
</dbReference>
<dbReference type="InterPro" id="IPR014756">
    <property type="entry name" value="Ig_E-set"/>
</dbReference>
<protein>
    <submittedName>
        <fullName evidence="3">Pullulanase</fullName>
    </submittedName>
</protein>
<evidence type="ECO:0000313" key="3">
    <source>
        <dbReference type="EMBL" id="SEM39383.1"/>
    </source>
</evidence>
<comment type="similarity">
    <text evidence="1">Belongs to the glycosyl hydrolase 13 family.</text>
</comment>
<dbReference type="Pfam" id="PF02922">
    <property type="entry name" value="CBM_48"/>
    <property type="match status" value="1"/>
</dbReference>
<dbReference type="Pfam" id="PF00128">
    <property type="entry name" value="Alpha-amylase"/>
    <property type="match status" value="1"/>
</dbReference>
<dbReference type="PANTHER" id="PTHR43002">
    <property type="entry name" value="GLYCOGEN DEBRANCHING ENZYME"/>
    <property type="match status" value="1"/>
</dbReference>
<dbReference type="Pfam" id="PF21653">
    <property type="entry name" value="pulA_all-beta"/>
    <property type="match status" value="1"/>
</dbReference>
<dbReference type="AlphaFoldDB" id="A0A1H7Y087"/>
<dbReference type="CDD" id="cd02860">
    <property type="entry name" value="E_set_Pullulanase"/>
    <property type="match status" value="1"/>
</dbReference>
<dbReference type="Gene3D" id="2.60.40.10">
    <property type="entry name" value="Immunoglobulins"/>
    <property type="match status" value="1"/>
</dbReference>
<dbReference type="OrthoDB" id="9761875at2"/>
<sequence>MIANDRVFNAYLDEVQMITVLLPYSYHGGNSSAFYLTDGNEKIQLRVNETFHLTDSLKYVCSSPMKPEIGKEYNIIDEHGGKTDLQIGAVIRTNEFDETFYYTGNDLGAKLQSSHTVFKVWAPTASQVQLKLAQDDNSTPIFKRMSRGEKGVWSIIVEEGLECYRYSYHVRINGEWREAVDPYANAVTINGRMGVVVDLEKTRVEQPDLPKLEDPCDVIIYETHIRDLTIHPASGVHHKGKFLGAAEVGTKSPSGTSTGLSYIKDLGVTHIEFLPFNDFAGVDERNPDKDYNWGYNPIHFNAPDGSYSTNPEEPYTRIAELKRLIAAVHAEGLRVVMDVVYNHVYIRESSSFEQIVPGYFFRHGDDGLPSNGTGVGNDFASERLMGRKFILDSVRYWLEEYGLDGFRFDLMGILDIDTMQAIRKMVDDINPSTIIIGEGWDLNTPIKDSQKATIGNQASLPNIGQFNDWFRDTIKGSTFNLYDRGYALGNERLTEAAKQVIAGSVGIGKRKNGLFLEPVQTVNYVECHDNHTLWDKLEACQQDHMKRRHRLATSLVILAQGIPFIHSGQEFFRTKQGIGNSYQSSDDINRIDWERRDAELENVQYIKGIIKIRRSHKAFRLPSTKLIREHIHFLPIPTPIIGYTLSEVGRFGKWNSILVLINPSTKRENYQFPQEENGWKILADHEYASDLPFREIEGETIDIEPCALVVAVR</sequence>
<evidence type="ECO:0000313" key="4">
    <source>
        <dbReference type="Proteomes" id="UP000198553"/>
    </source>
</evidence>
<dbReference type="Gene3D" id="2.60.40.1180">
    <property type="entry name" value="Golgi alpha-mannosidase II"/>
    <property type="match status" value="1"/>
</dbReference>
<dbReference type="InterPro" id="IPR049117">
    <property type="entry name" value="pulA_all-beta"/>
</dbReference>
<dbReference type="Proteomes" id="UP000198553">
    <property type="component" value="Unassembled WGS sequence"/>
</dbReference>
<dbReference type="SUPFAM" id="SSF51445">
    <property type="entry name" value="(Trans)glycosidases"/>
    <property type="match status" value="1"/>
</dbReference>
<dbReference type="InterPro" id="IPR004193">
    <property type="entry name" value="Glyco_hydro_13_N"/>
</dbReference>
<dbReference type="InterPro" id="IPR013783">
    <property type="entry name" value="Ig-like_fold"/>
</dbReference>